<evidence type="ECO:0000256" key="3">
    <source>
        <dbReference type="ARBA" id="ARBA00005349"/>
    </source>
</evidence>
<dbReference type="InterPro" id="IPR010971">
    <property type="entry name" value="UbiH/COQ6"/>
</dbReference>
<evidence type="ECO:0000259" key="9">
    <source>
        <dbReference type="Pfam" id="PF01494"/>
    </source>
</evidence>
<dbReference type="GO" id="GO:0006744">
    <property type="term" value="P:ubiquinone biosynthetic process"/>
    <property type="evidence" value="ECO:0007669"/>
    <property type="project" value="UniProtKB-UniPathway"/>
</dbReference>
<dbReference type="InterPro" id="IPR002938">
    <property type="entry name" value="FAD-bd"/>
</dbReference>
<comment type="cofactor">
    <cofactor evidence="1">
        <name>FAD</name>
        <dbReference type="ChEBI" id="CHEBI:57692"/>
    </cofactor>
</comment>
<keyword evidence="4" id="KW-0285">Flavoprotein</keyword>
<protein>
    <recommendedName>
        <fullName evidence="9">FAD-binding domain-containing protein</fullName>
    </recommendedName>
</protein>
<dbReference type="GO" id="GO:0071949">
    <property type="term" value="F:FAD binding"/>
    <property type="evidence" value="ECO:0007669"/>
    <property type="project" value="InterPro"/>
</dbReference>
<dbReference type="Gene3D" id="3.50.50.60">
    <property type="entry name" value="FAD/NAD(P)-binding domain"/>
    <property type="match status" value="2"/>
</dbReference>
<sequence length="437" mass="46825">MTDKKLNAEYDIVIAGGGLVGGSFALLLDQLARHSDLRVLLLDAAPMAKPDAKNGDTGADFDARSTALSWGSRLIYEQAGFWSALAPGVTAIRDIQVSDRGHFGATRLHSAEVGVEALGYVAENHHLTCVLQQALQDSSRLTVCAPASVEHIQPLSDGAMLTIKGASLDNIRTRLLVLADGGRSGLCRQLGITMQQKHYGQQALICNVAFANDHRGQAFERFTDTGPLAMLPLSDHGVGRERQHRGALVWTLADSDSNQGEGKSDNASCSAERILALPEADFIDTLQQRFGWRLGRITHAGARSLFPLSLTVATEQIRPGIVLLGNVAHTLHPVAGQGLNLALRDARALAELIVNAHQTGENPGSMAVLQAFLAAQSGDQANTIAFSDLTTRLFSNARPTLALGRNLGLLLMDLMPPAKGWFARQAMGMADRKSIRR</sequence>
<dbReference type="PANTHER" id="PTHR43876:SF8">
    <property type="entry name" value="2-OCTAPRENYL-6-METHOXYPHENOL HYDROXYLASE"/>
    <property type="match status" value="1"/>
</dbReference>
<dbReference type="SUPFAM" id="SSF51905">
    <property type="entry name" value="FAD/NAD(P)-binding domain"/>
    <property type="match status" value="1"/>
</dbReference>
<evidence type="ECO:0000256" key="6">
    <source>
        <dbReference type="ARBA" id="ARBA00023002"/>
    </source>
</evidence>
<feature type="transmembrane region" description="Helical" evidence="8">
    <location>
        <begin position="12"/>
        <end position="28"/>
    </location>
</feature>
<keyword evidence="5" id="KW-0274">FAD</keyword>
<dbReference type="EMBL" id="MASR01000001">
    <property type="protein sequence ID" value="OFE13386.1"/>
    <property type="molecule type" value="Genomic_DNA"/>
</dbReference>
<dbReference type="AlphaFoldDB" id="A0A1E8CLN3"/>
<evidence type="ECO:0000256" key="4">
    <source>
        <dbReference type="ARBA" id="ARBA00022630"/>
    </source>
</evidence>
<comment type="pathway">
    <text evidence="2">Cofactor biosynthesis; ubiquinone biosynthesis.</text>
</comment>
<comment type="caution">
    <text evidence="10">The sequence shown here is derived from an EMBL/GenBank/DDBJ whole genome shotgun (WGS) entry which is preliminary data.</text>
</comment>
<dbReference type="PRINTS" id="PR00420">
    <property type="entry name" value="RNGMNOXGNASE"/>
</dbReference>
<evidence type="ECO:0000256" key="7">
    <source>
        <dbReference type="ARBA" id="ARBA00023033"/>
    </source>
</evidence>
<evidence type="ECO:0000256" key="1">
    <source>
        <dbReference type="ARBA" id="ARBA00001974"/>
    </source>
</evidence>
<dbReference type="UniPathway" id="UPA00232"/>
<dbReference type="InterPro" id="IPR036188">
    <property type="entry name" value="FAD/NAD-bd_sf"/>
</dbReference>
<accession>A0A1E8CLN3</accession>
<gene>
    <name evidence="10" type="ORF">PHACT_09745</name>
</gene>
<keyword evidence="8" id="KW-1133">Transmembrane helix</keyword>
<keyword evidence="8" id="KW-0812">Transmembrane</keyword>
<dbReference type="GO" id="GO:0008681">
    <property type="term" value="F:2-octaprenyl-6-methoxyphenol hydroxylase activity"/>
    <property type="evidence" value="ECO:0007669"/>
    <property type="project" value="TreeGrafter"/>
</dbReference>
<keyword evidence="6" id="KW-0560">Oxidoreductase</keyword>
<dbReference type="STRING" id="1524254.PHACT_09745"/>
<dbReference type="NCBIfam" id="NF004356">
    <property type="entry name" value="PRK05732.1"/>
    <property type="match status" value="1"/>
</dbReference>
<dbReference type="NCBIfam" id="TIGR01988">
    <property type="entry name" value="Ubi-OHases"/>
    <property type="match status" value="1"/>
</dbReference>
<name>A0A1E8CLN3_9GAMM</name>
<proteinExistence type="inferred from homology"/>
<dbReference type="InterPro" id="IPR051205">
    <property type="entry name" value="UbiH/COQ6_monooxygenase"/>
</dbReference>
<comment type="similarity">
    <text evidence="3">Belongs to the UbiH/COQ6 family.</text>
</comment>
<keyword evidence="11" id="KW-1185">Reference proteome</keyword>
<reference evidence="11" key="1">
    <citation type="submission" date="2016-07" db="EMBL/GenBank/DDBJ databases">
        <authorList>
            <person name="Florea S."/>
            <person name="Webb J.S."/>
            <person name="Jaromczyk J."/>
            <person name="Schardl C.L."/>
        </authorList>
    </citation>
    <scope>NUCLEOTIDE SEQUENCE [LARGE SCALE GENOMIC DNA]</scope>
    <source>
        <strain evidence="11">KCTC 42131</strain>
    </source>
</reference>
<evidence type="ECO:0000256" key="5">
    <source>
        <dbReference type="ARBA" id="ARBA00022827"/>
    </source>
</evidence>
<dbReference type="Proteomes" id="UP000175669">
    <property type="component" value="Unassembled WGS sequence"/>
</dbReference>
<keyword evidence="7" id="KW-0503">Monooxygenase</keyword>
<evidence type="ECO:0000256" key="8">
    <source>
        <dbReference type="SAM" id="Phobius"/>
    </source>
</evidence>
<evidence type="ECO:0000313" key="11">
    <source>
        <dbReference type="Proteomes" id="UP000175669"/>
    </source>
</evidence>
<dbReference type="RefSeq" id="WP_070117443.1">
    <property type="nucleotide sequence ID" value="NZ_MASR01000001.1"/>
</dbReference>
<dbReference type="OrthoDB" id="9769565at2"/>
<organism evidence="10 11">
    <name type="scientific">Pseudohongiella acticola</name>
    <dbReference type="NCBI Taxonomy" id="1524254"/>
    <lineage>
        <taxon>Bacteria</taxon>
        <taxon>Pseudomonadati</taxon>
        <taxon>Pseudomonadota</taxon>
        <taxon>Gammaproteobacteria</taxon>
        <taxon>Pseudomonadales</taxon>
        <taxon>Pseudohongiellaceae</taxon>
        <taxon>Pseudohongiella</taxon>
    </lineage>
</organism>
<dbReference type="PANTHER" id="PTHR43876">
    <property type="entry name" value="UBIQUINONE BIOSYNTHESIS MONOOXYGENASE COQ6, MITOCHONDRIAL"/>
    <property type="match status" value="1"/>
</dbReference>
<dbReference type="Pfam" id="PF01494">
    <property type="entry name" value="FAD_binding_3"/>
    <property type="match status" value="1"/>
</dbReference>
<keyword evidence="8" id="KW-0472">Membrane</keyword>
<feature type="domain" description="FAD-binding" evidence="9">
    <location>
        <begin position="170"/>
        <end position="355"/>
    </location>
</feature>
<evidence type="ECO:0000256" key="2">
    <source>
        <dbReference type="ARBA" id="ARBA00004749"/>
    </source>
</evidence>
<evidence type="ECO:0000313" key="10">
    <source>
        <dbReference type="EMBL" id="OFE13386.1"/>
    </source>
</evidence>